<dbReference type="Pfam" id="PF00435">
    <property type="entry name" value="Spectrin"/>
    <property type="match status" value="1"/>
</dbReference>
<evidence type="ECO:0000313" key="4">
    <source>
        <dbReference type="Proteomes" id="UP000271098"/>
    </source>
</evidence>
<evidence type="ECO:0000256" key="1">
    <source>
        <dbReference type="ARBA" id="ARBA00022737"/>
    </source>
</evidence>
<dbReference type="CDD" id="cd00176">
    <property type="entry name" value="SPEC"/>
    <property type="match status" value="1"/>
</dbReference>
<dbReference type="Gene3D" id="1.20.58.60">
    <property type="match status" value="1"/>
</dbReference>
<reference evidence="5" key="1">
    <citation type="submission" date="2016-06" db="UniProtKB">
        <authorList>
            <consortium name="WormBaseParasite"/>
        </authorList>
    </citation>
    <scope>IDENTIFICATION</scope>
</reference>
<dbReference type="AlphaFoldDB" id="A0A183DLA2"/>
<dbReference type="InterPro" id="IPR018159">
    <property type="entry name" value="Spectrin/alpha-actinin"/>
</dbReference>
<evidence type="ECO:0000313" key="3">
    <source>
        <dbReference type="EMBL" id="VDK73103.1"/>
    </source>
</evidence>
<proteinExistence type="predicted"/>
<reference evidence="3 4" key="2">
    <citation type="submission" date="2018-11" db="EMBL/GenBank/DDBJ databases">
        <authorList>
            <consortium name="Pathogen Informatics"/>
        </authorList>
    </citation>
    <scope>NUCLEOTIDE SEQUENCE [LARGE SCALE GENOMIC DNA]</scope>
</reference>
<dbReference type="PANTHER" id="PTHR11915">
    <property type="entry name" value="SPECTRIN/FILAMIN RELATED CYTOSKELETAL PROTEIN"/>
    <property type="match status" value="1"/>
</dbReference>
<keyword evidence="4" id="KW-1185">Reference proteome</keyword>
<dbReference type="SMART" id="SM00150">
    <property type="entry name" value="SPEC"/>
    <property type="match status" value="1"/>
</dbReference>
<dbReference type="SUPFAM" id="SSF46966">
    <property type="entry name" value="Spectrin repeat"/>
    <property type="match status" value="1"/>
</dbReference>
<keyword evidence="2" id="KW-0175">Coiled coil</keyword>
<organism evidence="5">
    <name type="scientific">Gongylonema pulchrum</name>
    <dbReference type="NCBI Taxonomy" id="637853"/>
    <lineage>
        <taxon>Eukaryota</taxon>
        <taxon>Metazoa</taxon>
        <taxon>Ecdysozoa</taxon>
        <taxon>Nematoda</taxon>
        <taxon>Chromadorea</taxon>
        <taxon>Rhabditida</taxon>
        <taxon>Spirurina</taxon>
        <taxon>Spiruromorpha</taxon>
        <taxon>Spiruroidea</taxon>
        <taxon>Gongylonematidae</taxon>
        <taxon>Gongylonema</taxon>
    </lineage>
</organism>
<dbReference type="WBParaSite" id="GPUH_0000950401-mRNA-1">
    <property type="protein sequence ID" value="GPUH_0000950401-mRNA-1"/>
    <property type="gene ID" value="GPUH_0000950401"/>
</dbReference>
<dbReference type="OrthoDB" id="6018565at2759"/>
<dbReference type="InterPro" id="IPR002017">
    <property type="entry name" value="Spectrin_repeat"/>
</dbReference>
<accession>A0A183DLA2</accession>
<protein>
    <submittedName>
        <fullName evidence="5">Myosin heavy chain</fullName>
    </submittedName>
</protein>
<name>A0A183DLA2_9BILA</name>
<feature type="coiled-coil region" evidence="2">
    <location>
        <begin position="68"/>
        <end position="95"/>
    </location>
</feature>
<evidence type="ECO:0000256" key="2">
    <source>
        <dbReference type="SAM" id="Coils"/>
    </source>
</evidence>
<dbReference type="EMBL" id="UYRT01031301">
    <property type="protein sequence ID" value="VDK73103.1"/>
    <property type="molecule type" value="Genomic_DNA"/>
</dbReference>
<gene>
    <name evidence="3" type="ORF">GPUH_LOCUS9495</name>
</gene>
<keyword evidence="1" id="KW-0677">Repeat</keyword>
<evidence type="ECO:0000313" key="5">
    <source>
        <dbReference type="WBParaSite" id="GPUH_0000950401-mRNA-1"/>
    </source>
</evidence>
<dbReference type="Proteomes" id="UP000271098">
    <property type="component" value="Unassembled WGS sequence"/>
</dbReference>
<sequence length="130" mass="15118">MQILRDRYAELKDLAAERKARLEDNKRLCQFWWDVDELEHNLKDMEQVLTSPDTGRDMVSVSLLLAKHKNAEQSLDMVGKRLDDLENEGARLQDERIPGSEAINDRLATVRDYFNKLKELAAERHLRLAG</sequence>